<gene>
    <name evidence="7" type="ORF">DL546_007788</name>
</gene>
<dbReference type="Pfam" id="PF01284">
    <property type="entry name" value="MARVEL"/>
    <property type="match status" value="1"/>
</dbReference>
<dbReference type="GO" id="GO:0032126">
    <property type="term" value="C:eisosome"/>
    <property type="evidence" value="ECO:0007669"/>
    <property type="project" value="TreeGrafter"/>
</dbReference>
<feature type="transmembrane region" description="Helical" evidence="5">
    <location>
        <begin position="41"/>
        <end position="65"/>
    </location>
</feature>
<dbReference type="STRING" id="177199.A0A420YFZ8"/>
<reference evidence="7 8" key="1">
    <citation type="submission" date="2018-08" db="EMBL/GenBank/DDBJ databases">
        <title>Draft genome of the lignicolous fungus Coniochaeta pulveracea.</title>
        <authorList>
            <person name="Borstlap C.J."/>
            <person name="De Witt R.N."/>
            <person name="Botha A."/>
            <person name="Volschenk H."/>
        </authorList>
    </citation>
    <scope>NUCLEOTIDE SEQUENCE [LARGE SCALE GENOMIC DNA]</scope>
    <source>
        <strain evidence="7 8">CAB683</strain>
    </source>
</reference>
<dbReference type="GO" id="GO:0005886">
    <property type="term" value="C:plasma membrane"/>
    <property type="evidence" value="ECO:0007669"/>
    <property type="project" value="TreeGrafter"/>
</dbReference>
<feature type="transmembrane region" description="Helical" evidence="5">
    <location>
        <begin position="160"/>
        <end position="180"/>
    </location>
</feature>
<keyword evidence="4 5" id="KW-0472">Membrane</keyword>
<feature type="transmembrane region" description="Helical" evidence="5">
    <location>
        <begin position="71"/>
        <end position="93"/>
    </location>
</feature>
<keyword evidence="8" id="KW-1185">Reference proteome</keyword>
<evidence type="ECO:0000256" key="4">
    <source>
        <dbReference type="ARBA" id="ARBA00023136"/>
    </source>
</evidence>
<proteinExistence type="predicted"/>
<accession>A0A420YFZ8</accession>
<dbReference type="AlphaFoldDB" id="A0A420YFZ8"/>
<dbReference type="GO" id="GO:0070941">
    <property type="term" value="P:eisosome assembly"/>
    <property type="evidence" value="ECO:0007669"/>
    <property type="project" value="TreeGrafter"/>
</dbReference>
<dbReference type="PANTHER" id="PTHR28165:SF2">
    <property type="entry name" value="MARVEL DOMAIN-CONTAINING PROTEIN"/>
    <property type="match status" value="1"/>
</dbReference>
<keyword evidence="3 5" id="KW-1133">Transmembrane helix</keyword>
<dbReference type="PANTHER" id="PTHR28165">
    <property type="entry name" value="NON-CLASSICAL EXPORT PROTEIN 2-RELATED"/>
    <property type="match status" value="1"/>
</dbReference>
<dbReference type="Proteomes" id="UP000275385">
    <property type="component" value="Unassembled WGS sequence"/>
</dbReference>
<feature type="transmembrane region" description="Helical" evidence="5">
    <location>
        <begin position="6"/>
        <end position="29"/>
    </location>
</feature>
<sequence length="196" mass="21165">MVVLTIATIAFRVVLLILSAVIVGISAVLHKQQVFGSAPTTISYSIFTGVFGMVVALVNVVPVFITRIPELIPMAIDAIAALLLLAGGIAWAVGLKGVKCSEAYYNKLHDNHLINEGCDKTFNGCGVDARHTGEKDAKKFAQAVFNTMKTRCNSGRADEIIQFVAFAVAFLLVIWGFFLWRKQRSGTMGGGRRAFA</sequence>
<dbReference type="OrthoDB" id="2017497at2759"/>
<evidence type="ECO:0000256" key="3">
    <source>
        <dbReference type="ARBA" id="ARBA00022989"/>
    </source>
</evidence>
<name>A0A420YFZ8_9PEZI</name>
<comment type="caution">
    <text evidence="7">The sequence shown here is derived from an EMBL/GenBank/DDBJ whole genome shotgun (WGS) entry which is preliminary data.</text>
</comment>
<comment type="subcellular location">
    <subcellularLocation>
        <location evidence="1">Membrane</location>
        <topology evidence="1">Multi-pass membrane protein</topology>
    </subcellularLocation>
</comment>
<feature type="domain" description="MARVEL" evidence="6">
    <location>
        <begin position="8"/>
        <end position="173"/>
    </location>
</feature>
<evidence type="ECO:0000313" key="8">
    <source>
        <dbReference type="Proteomes" id="UP000275385"/>
    </source>
</evidence>
<dbReference type="InterPro" id="IPR052649">
    <property type="entry name" value="NCE102-like"/>
</dbReference>
<evidence type="ECO:0000313" key="7">
    <source>
        <dbReference type="EMBL" id="RKU46823.1"/>
    </source>
</evidence>
<protein>
    <recommendedName>
        <fullName evidence="6">MARVEL domain-containing protein</fullName>
    </recommendedName>
</protein>
<evidence type="ECO:0000256" key="2">
    <source>
        <dbReference type="ARBA" id="ARBA00022692"/>
    </source>
</evidence>
<dbReference type="InterPro" id="IPR008253">
    <property type="entry name" value="Marvel"/>
</dbReference>
<evidence type="ECO:0000256" key="5">
    <source>
        <dbReference type="SAM" id="Phobius"/>
    </source>
</evidence>
<dbReference type="EMBL" id="QVQW01000012">
    <property type="protein sequence ID" value="RKU46823.1"/>
    <property type="molecule type" value="Genomic_DNA"/>
</dbReference>
<keyword evidence="2 5" id="KW-0812">Transmembrane</keyword>
<organism evidence="7 8">
    <name type="scientific">Coniochaeta pulveracea</name>
    <dbReference type="NCBI Taxonomy" id="177199"/>
    <lineage>
        <taxon>Eukaryota</taxon>
        <taxon>Fungi</taxon>
        <taxon>Dikarya</taxon>
        <taxon>Ascomycota</taxon>
        <taxon>Pezizomycotina</taxon>
        <taxon>Sordariomycetes</taxon>
        <taxon>Sordariomycetidae</taxon>
        <taxon>Coniochaetales</taxon>
        <taxon>Coniochaetaceae</taxon>
        <taxon>Coniochaeta</taxon>
    </lineage>
</organism>
<dbReference type="GO" id="GO:0072659">
    <property type="term" value="P:protein localization to plasma membrane"/>
    <property type="evidence" value="ECO:0007669"/>
    <property type="project" value="TreeGrafter"/>
</dbReference>
<evidence type="ECO:0000256" key="1">
    <source>
        <dbReference type="ARBA" id="ARBA00004141"/>
    </source>
</evidence>
<evidence type="ECO:0000259" key="6">
    <source>
        <dbReference type="Pfam" id="PF01284"/>
    </source>
</evidence>